<evidence type="ECO:0000256" key="10">
    <source>
        <dbReference type="PIRNR" id="PIRNR000535"/>
    </source>
</evidence>
<dbReference type="NCBIfam" id="TIGR03828">
    <property type="entry name" value="pfkB"/>
    <property type="match status" value="1"/>
</dbReference>
<dbReference type="EMBL" id="CP028884">
    <property type="protein sequence ID" value="AYE36484.1"/>
    <property type="molecule type" value="Genomic_DNA"/>
</dbReference>
<evidence type="ECO:0000256" key="1">
    <source>
        <dbReference type="ARBA" id="ARBA00010688"/>
    </source>
</evidence>
<dbReference type="RefSeq" id="WP_120104404.1">
    <property type="nucleotide sequence ID" value="NZ_CP028884.1"/>
</dbReference>
<keyword evidence="5 11" id="KW-0547">Nucleotide-binding</keyword>
<dbReference type="PANTHER" id="PTHR46566">
    <property type="entry name" value="1-PHOSPHOFRUCTOKINASE-RELATED"/>
    <property type="match status" value="1"/>
</dbReference>
<dbReference type="GO" id="GO:0005829">
    <property type="term" value="C:cytosol"/>
    <property type="evidence" value="ECO:0007669"/>
    <property type="project" value="TreeGrafter"/>
</dbReference>
<dbReference type="NCBIfam" id="TIGR03168">
    <property type="entry name" value="1-PFK"/>
    <property type="match status" value="1"/>
</dbReference>
<reference evidence="13 14" key="1">
    <citation type="journal article" date="2018" name="Infect. Genet. Evol.">
        <title>Genome-wide analysis of Borrelia turcica and 'Candidatus Borrelia tachyglossi' shows relapsing fever-like genomes with unique genomic links to Lyme disease Borrelia.</title>
        <authorList>
            <person name="Gofton A.W."/>
            <person name="Margos G."/>
            <person name="Fingerle V."/>
            <person name="Hepner S."/>
            <person name="Loh S.M."/>
            <person name="Ryan U."/>
            <person name="Irwin P."/>
            <person name="Oskam C.L."/>
        </authorList>
    </citation>
    <scope>NUCLEOTIDE SEQUENCE [LARGE SCALE GENOMIC DNA]</scope>
    <source>
        <strain evidence="13 14">IST7</strain>
    </source>
</reference>
<evidence type="ECO:0000256" key="8">
    <source>
        <dbReference type="ARBA" id="ARBA00032802"/>
    </source>
</evidence>
<dbReference type="InterPro" id="IPR002173">
    <property type="entry name" value="Carboh/pur_kinase_PfkB_CS"/>
</dbReference>
<name>A0A386PLG6_9SPIR</name>
<proteinExistence type="inferred from homology"/>
<dbReference type="FunFam" id="3.40.1190.20:FF:000001">
    <property type="entry name" value="Phosphofructokinase"/>
    <property type="match status" value="1"/>
</dbReference>
<evidence type="ECO:0000313" key="14">
    <source>
        <dbReference type="Proteomes" id="UP000275571"/>
    </source>
</evidence>
<dbReference type="CDD" id="cd01164">
    <property type="entry name" value="FruK_PfkB_like"/>
    <property type="match status" value="1"/>
</dbReference>
<evidence type="ECO:0000256" key="9">
    <source>
        <dbReference type="ARBA" id="ARBA00047745"/>
    </source>
</evidence>
<dbReference type="Proteomes" id="UP000275571">
    <property type="component" value="Chromosome"/>
</dbReference>
<keyword evidence="7 11" id="KW-0067">ATP-binding</keyword>
<dbReference type="PANTHER" id="PTHR46566:SF1">
    <property type="entry name" value="1-PHOSPHOFRUCTOKINASE"/>
    <property type="match status" value="1"/>
</dbReference>
<dbReference type="GO" id="GO:0044281">
    <property type="term" value="P:small molecule metabolic process"/>
    <property type="evidence" value="ECO:0007669"/>
    <property type="project" value="UniProtKB-ARBA"/>
</dbReference>
<dbReference type="EC" id="2.7.1.56" evidence="2 11"/>
<evidence type="ECO:0000256" key="4">
    <source>
        <dbReference type="ARBA" id="ARBA00022679"/>
    </source>
</evidence>
<dbReference type="InterPro" id="IPR011611">
    <property type="entry name" value="PfkB_dom"/>
</dbReference>
<dbReference type="PIRSF" id="PIRSF000535">
    <property type="entry name" value="1PFK/6PFK/LacC"/>
    <property type="match status" value="1"/>
</dbReference>
<comment type="function">
    <text evidence="11">Catalyzes the ATP-dependent phosphorylation of fructose-l-phosphate to fructose-l,6-bisphosphate.</text>
</comment>
<evidence type="ECO:0000313" key="13">
    <source>
        <dbReference type="EMBL" id="AYE36484.1"/>
    </source>
</evidence>
<comment type="similarity">
    <text evidence="1 11">Belongs to the carbohydrate kinase PfkB family.</text>
</comment>
<dbReference type="KEGG" id="btur:DB313_03305"/>
<evidence type="ECO:0000256" key="5">
    <source>
        <dbReference type="ARBA" id="ARBA00022741"/>
    </source>
</evidence>
<comment type="catalytic activity">
    <reaction evidence="9 11">
        <text>beta-D-fructose 1-phosphate + ATP = beta-D-fructose 1,6-bisphosphate + ADP + H(+)</text>
        <dbReference type="Rhea" id="RHEA:14213"/>
        <dbReference type="ChEBI" id="CHEBI:15378"/>
        <dbReference type="ChEBI" id="CHEBI:30616"/>
        <dbReference type="ChEBI" id="CHEBI:32966"/>
        <dbReference type="ChEBI" id="CHEBI:138881"/>
        <dbReference type="ChEBI" id="CHEBI:456216"/>
        <dbReference type="EC" id="2.7.1.56"/>
    </reaction>
</comment>
<accession>A0A386PLG6</accession>
<keyword evidence="4 10" id="KW-0808">Transferase</keyword>
<feature type="domain" description="Carbohydrate kinase PfkB" evidence="12">
    <location>
        <begin position="7"/>
        <end position="282"/>
    </location>
</feature>
<gene>
    <name evidence="13" type="primary">pfkB</name>
    <name evidence="13" type="ORF">DB313_03305</name>
</gene>
<sequence>MIYTLTLNPAVDYKIVVDGFQKGCLNHALMSNFFAGGKGINVSSVLKNFDTESIAFGFVGGFTGDYIEHSLDLREIKHDFVRIAEHTRINIKMMSRGEETEINGNSPVILESDFQLLITKLKQLENDILIMSGSIPSSLGRAYNELGKHVSGKVQLIADTSGLALQEIIELKPFLIKPNIKELEELLGIKLSSVEDIIRVAHKLIDKGVQNIIVSMGGDGAVFVGTRDACVATVPKIDSLSTIGAGDSVVAGFVYAYCNGNSFHDSFKFGVASGTATALRGQLCNLDDVKGMLDRVKLEQISLDLS</sequence>
<evidence type="ECO:0000256" key="6">
    <source>
        <dbReference type="ARBA" id="ARBA00022777"/>
    </source>
</evidence>
<dbReference type="Gene3D" id="3.40.1190.20">
    <property type="match status" value="1"/>
</dbReference>
<dbReference type="InterPro" id="IPR017583">
    <property type="entry name" value="Tagatose/fructose_Pkinase"/>
</dbReference>
<organism evidence="13 14">
    <name type="scientific">Borrelia turcica IST7</name>
    <dbReference type="NCBI Taxonomy" id="1104446"/>
    <lineage>
        <taxon>Bacteria</taxon>
        <taxon>Pseudomonadati</taxon>
        <taxon>Spirochaetota</taxon>
        <taxon>Spirochaetia</taxon>
        <taxon>Spirochaetales</taxon>
        <taxon>Borreliaceae</taxon>
        <taxon>Borrelia</taxon>
    </lineage>
</organism>
<evidence type="ECO:0000256" key="7">
    <source>
        <dbReference type="ARBA" id="ARBA00022840"/>
    </source>
</evidence>
<dbReference type="SUPFAM" id="SSF53613">
    <property type="entry name" value="Ribokinase-like"/>
    <property type="match status" value="1"/>
</dbReference>
<keyword evidence="14" id="KW-1185">Reference proteome</keyword>
<evidence type="ECO:0000259" key="12">
    <source>
        <dbReference type="Pfam" id="PF00294"/>
    </source>
</evidence>
<dbReference type="InterPro" id="IPR022463">
    <property type="entry name" value="1-PFruKinase"/>
</dbReference>
<protein>
    <recommendedName>
        <fullName evidence="3 11">1-phosphofructokinase</fullName>
        <shortName evidence="11">Fru1PK</shortName>
        <ecNumber evidence="2 11">2.7.1.56</ecNumber>
    </recommendedName>
    <alternativeName>
        <fullName evidence="8 11">Fructose 1-phosphate kinase</fullName>
    </alternativeName>
</protein>
<keyword evidence="6 11" id="KW-0418">Kinase</keyword>
<dbReference type="Pfam" id="PF00294">
    <property type="entry name" value="PfkB"/>
    <property type="match status" value="1"/>
</dbReference>
<evidence type="ECO:0000256" key="11">
    <source>
        <dbReference type="RuleBase" id="RU369061"/>
    </source>
</evidence>
<dbReference type="GO" id="GO:0016052">
    <property type="term" value="P:carbohydrate catabolic process"/>
    <property type="evidence" value="ECO:0007669"/>
    <property type="project" value="UniProtKB-ARBA"/>
</dbReference>
<dbReference type="PROSITE" id="PS00584">
    <property type="entry name" value="PFKB_KINASES_2"/>
    <property type="match status" value="1"/>
</dbReference>
<dbReference type="GO" id="GO:0008662">
    <property type="term" value="F:1-phosphofructokinase activity"/>
    <property type="evidence" value="ECO:0007669"/>
    <property type="project" value="UniProtKB-UniRule"/>
</dbReference>
<evidence type="ECO:0000256" key="3">
    <source>
        <dbReference type="ARBA" id="ARBA00013596"/>
    </source>
</evidence>
<dbReference type="AlphaFoldDB" id="A0A386PLG6"/>
<evidence type="ECO:0000256" key="2">
    <source>
        <dbReference type="ARBA" id="ARBA00012131"/>
    </source>
</evidence>
<dbReference type="GO" id="GO:0005524">
    <property type="term" value="F:ATP binding"/>
    <property type="evidence" value="ECO:0007669"/>
    <property type="project" value="UniProtKB-UniRule"/>
</dbReference>
<dbReference type="OrthoDB" id="9801219at2"/>
<dbReference type="InterPro" id="IPR029056">
    <property type="entry name" value="Ribokinase-like"/>
</dbReference>